<accession>A0A077K2N1</accession>
<dbReference type="EMBL" id="AB855771">
    <property type="protein sequence ID" value="BAP25574.1"/>
    <property type="molecule type" value="Genomic_DNA"/>
</dbReference>
<dbReference type="AlphaFoldDB" id="A0A077K2N1"/>
<name>A0A077K2N1_CLOBO</name>
<geneLocation type="plasmid" evidence="1">
    <name>pCB111</name>
</geneLocation>
<evidence type="ECO:0008006" key="2">
    <source>
        <dbReference type="Google" id="ProtNLM"/>
    </source>
</evidence>
<dbReference type="RefSeq" id="WP_032072327.1">
    <property type="nucleotide sequence ID" value="NC_025146.1"/>
</dbReference>
<organism evidence="1">
    <name type="scientific">Clostridium botulinum</name>
    <dbReference type="NCBI Taxonomy" id="1491"/>
    <lineage>
        <taxon>Bacteria</taxon>
        <taxon>Bacillati</taxon>
        <taxon>Bacillota</taxon>
        <taxon>Clostridia</taxon>
        <taxon>Eubacteriales</taxon>
        <taxon>Clostridiaceae</taxon>
        <taxon>Clostridium</taxon>
    </lineage>
</organism>
<keyword evidence="1" id="KW-0614">Plasmid</keyword>
<dbReference type="SMR" id="A0A077K2N1"/>
<proteinExistence type="predicted"/>
<protein>
    <recommendedName>
        <fullName evidence="2">Spermidine acetyltransferase</fullName>
    </recommendedName>
</protein>
<evidence type="ECO:0000313" key="1">
    <source>
        <dbReference type="EMBL" id="BAP25574.1"/>
    </source>
</evidence>
<reference evidence="1" key="1">
    <citation type="submission" date="2013-09" db="EMBL/GenBank/DDBJ databases">
        <title>Analysis of type B2 neurotoxin-encoding plasmid in Clostridium botulinum.</title>
        <authorList>
            <person name="Hosomi K."/>
            <person name="Sakaguchi Y."/>
            <person name="Gotoh K."/>
            <person name="Nakamura K."/>
            <person name="Kohda T."/>
            <person name="Mukamoto M."/>
            <person name="Iida T."/>
            <person name="Kozaki S."/>
        </authorList>
    </citation>
    <scope>NUCLEOTIDE SEQUENCE</scope>
    <source>
        <strain evidence="1">111</strain>
        <plasmid evidence="1">pCB111</plasmid>
    </source>
</reference>
<sequence>MITLEFIRKKNKNKQSFFNTKVAKSTLSQEEYEEGREVFLRFVKPINEKSLYNYFKECEAVRS</sequence>